<dbReference type="Proteomes" id="UP000003226">
    <property type="component" value="Unassembled WGS sequence"/>
</dbReference>
<dbReference type="STRING" id="1163407.UU7_06408"/>
<dbReference type="OrthoDB" id="5422038at2"/>
<keyword evidence="1" id="KW-1133">Transmembrane helix</keyword>
<dbReference type="PATRIC" id="fig|1163407.3.peg.1285"/>
<sequence>MDIERKYWFPAKRFGWGWGLPVRWQGWACLIVYVAGVALVLHCFGPGREPGLRVAGLGPLTLALFVMFWLKGERPGWRWGGK</sequence>
<name>I4W3G0_9GAMM</name>
<protein>
    <recommendedName>
        <fullName evidence="4">Transmembrane protein</fullName>
    </recommendedName>
</protein>
<evidence type="ECO:0008006" key="4">
    <source>
        <dbReference type="Google" id="ProtNLM"/>
    </source>
</evidence>
<accession>I4W3G0</accession>
<proteinExistence type="predicted"/>
<comment type="caution">
    <text evidence="2">The sequence shown here is derived from an EMBL/GenBank/DDBJ whole genome shotgun (WGS) entry which is preliminary data.</text>
</comment>
<evidence type="ECO:0000313" key="3">
    <source>
        <dbReference type="Proteomes" id="UP000003226"/>
    </source>
</evidence>
<gene>
    <name evidence="2" type="ORF">UU7_06408</name>
</gene>
<dbReference type="eggNOG" id="ENOG5032IUW">
    <property type="taxonomic scope" value="Bacteria"/>
</dbReference>
<dbReference type="EMBL" id="AJXT01000010">
    <property type="protein sequence ID" value="EIL94001.1"/>
    <property type="molecule type" value="Genomic_DNA"/>
</dbReference>
<evidence type="ECO:0000313" key="2">
    <source>
        <dbReference type="EMBL" id="EIL94001.1"/>
    </source>
</evidence>
<keyword evidence="1" id="KW-0472">Membrane</keyword>
<feature type="transmembrane region" description="Helical" evidence="1">
    <location>
        <begin position="24"/>
        <end position="44"/>
    </location>
</feature>
<feature type="transmembrane region" description="Helical" evidence="1">
    <location>
        <begin position="51"/>
        <end position="70"/>
    </location>
</feature>
<dbReference type="AlphaFoldDB" id="I4W3G0"/>
<keyword evidence="1" id="KW-0812">Transmembrane</keyword>
<organism evidence="2 3">
    <name type="scientific">Rhodanobacter spathiphylli B39</name>
    <dbReference type="NCBI Taxonomy" id="1163407"/>
    <lineage>
        <taxon>Bacteria</taxon>
        <taxon>Pseudomonadati</taxon>
        <taxon>Pseudomonadota</taxon>
        <taxon>Gammaproteobacteria</taxon>
        <taxon>Lysobacterales</taxon>
        <taxon>Rhodanobacteraceae</taxon>
        <taxon>Rhodanobacter</taxon>
    </lineage>
</organism>
<dbReference type="RefSeq" id="WP_007806515.1">
    <property type="nucleotide sequence ID" value="NZ_AJXT01000010.1"/>
</dbReference>
<reference evidence="2 3" key="1">
    <citation type="journal article" date="2012" name="J. Bacteriol.">
        <title>Genome sequences for six rhodanobacter strains, isolated from soils and the terrestrial subsurface, with variable denitrification capabilities.</title>
        <authorList>
            <person name="Kostka J.E."/>
            <person name="Green S.J."/>
            <person name="Rishishwar L."/>
            <person name="Prakash O."/>
            <person name="Katz L.S."/>
            <person name="Marino-Ramirez L."/>
            <person name="Jordan I.K."/>
            <person name="Munk C."/>
            <person name="Ivanova N."/>
            <person name="Mikhailova N."/>
            <person name="Watson D.B."/>
            <person name="Brown S.D."/>
            <person name="Palumbo A.V."/>
            <person name="Brooks S.C."/>
        </authorList>
    </citation>
    <scope>NUCLEOTIDE SEQUENCE [LARGE SCALE GENOMIC DNA]</scope>
    <source>
        <strain evidence="2 3">B39</strain>
    </source>
</reference>
<evidence type="ECO:0000256" key="1">
    <source>
        <dbReference type="SAM" id="Phobius"/>
    </source>
</evidence>
<keyword evidence="3" id="KW-1185">Reference proteome</keyword>